<dbReference type="PANTHER" id="PTHR34047">
    <property type="entry name" value="NUCLEAR INTRON MATURASE 1, MITOCHONDRIAL-RELATED"/>
    <property type="match status" value="1"/>
</dbReference>
<evidence type="ECO:0000313" key="3">
    <source>
        <dbReference type="Proteomes" id="UP000001425"/>
    </source>
</evidence>
<dbReference type="STRING" id="1148.gene:10499903"/>
<dbReference type="InterPro" id="IPR000477">
    <property type="entry name" value="RT_dom"/>
</dbReference>
<dbReference type="EnsemblBacteria" id="BAA10402">
    <property type="protein sequence ID" value="BAA10402"/>
    <property type="gene ID" value="BAA10402"/>
</dbReference>
<dbReference type="Pfam" id="PF00078">
    <property type="entry name" value="RVT_1"/>
    <property type="match status" value="1"/>
</dbReference>
<dbReference type="PIR" id="S76556">
    <property type="entry name" value="S76556"/>
</dbReference>
<feature type="domain" description="Reverse transcriptase" evidence="1">
    <location>
        <begin position="45"/>
        <end position="308"/>
    </location>
</feature>
<keyword evidence="3" id="KW-1185">Reference proteome</keyword>
<dbReference type="eggNOG" id="COG3344">
    <property type="taxonomic scope" value="Bacteria"/>
</dbReference>
<reference evidence="2 3" key="2">
    <citation type="journal article" date="1996" name="DNA Res.">
        <title>Sequence analysis of the genome of the unicellular cyanobacterium Synechocystis sp. strain PCC6803. II. Sequence determination of the entire genome and assignment of potential protein-coding regions.</title>
        <authorList>
            <person name="Kaneko T."/>
            <person name="Sato S."/>
            <person name="Kotani H."/>
            <person name="Tanaka A."/>
            <person name="Asamizu E."/>
            <person name="Nakamura Y."/>
            <person name="Miyajima N."/>
            <person name="Hirosawa M."/>
            <person name="Sugiura M."/>
            <person name="Sasamoto S."/>
            <person name="Kimura T."/>
            <person name="Hosouchi T."/>
            <person name="Matsuno A."/>
            <person name="Muraki A."/>
            <person name="Nakazaki N."/>
            <person name="Naruo K."/>
            <person name="Okumura S."/>
            <person name="Shimpo S."/>
            <person name="Takeuchi C."/>
            <person name="Wada T."/>
            <person name="Watanabe A."/>
            <person name="Yamada M."/>
            <person name="Yasuda M."/>
            <person name="Tabata S."/>
        </authorList>
    </citation>
    <scope>NUCLEOTIDE SEQUENCE [LARGE SCALE GENOMIC DNA]</scope>
    <source>
        <strain evidence="3">ATCC 27184 / PCC 6803 / Kazusa</strain>
    </source>
</reference>
<dbReference type="Proteomes" id="UP000001425">
    <property type="component" value="Chromosome"/>
</dbReference>
<reference evidence="2 3" key="1">
    <citation type="journal article" date="1995" name="DNA Res.">
        <title>Sequence analysis of the genome of the unicellular cyanobacterium Synechocystis sp. strain PCC6803. I. Sequence features in the 1 Mb region from map positions 64% to 92% of the genome.</title>
        <authorList>
            <person name="Kaneko T."/>
            <person name="Tanaka A."/>
            <person name="Sato S."/>
            <person name="Kotani H."/>
            <person name="Sazuka T."/>
            <person name="Miyajima N."/>
            <person name="Sugiura M."/>
            <person name="Tabata S."/>
        </authorList>
    </citation>
    <scope>NUCLEOTIDE SEQUENCE [LARGE SCALE GENOMIC DNA]</scope>
    <source>
        <strain evidence="3">ATCC 27184 / PCC 6803 / Kazusa</strain>
    </source>
</reference>
<evidence type="ECO:0000259" key="1">
    <source>
        <dbReference type="PROSITE" id="PS50878"/>
    </source>
</evidence>
<evidence type="ECO:0000313" key="2">
    <source>
        <dbReference type="EMBL" id="BAA10402.1"/>
    </source>
</evidence>
<accession>Q55755</accession>
<dbReference type="KEGG" id="syn:sll0371"/>
<name>Q55755_SYNY3</name>
<sequence length="521" mass="60847">MTLTSESLHWAVNFLYHHSDGDFFPKVLEIDAIYNMADEFVEQVENKNLDLDSFKPGSCRRFIVPKDELAYRQATQLDPQDSIILSALIYQYGQEIENRRLTKEKVFSYRFKPDFQTGFYDNQISWNQFWQSAYALSNGFDTVLYCDIADFYNQIYHHTVENQLFASGFPNQAKKWIISLIESTTAKVSRGIPVGPHALHLIAESTMIPIDNCLVSKGINFIRFADDIIVFCKSRNHAKQLAYSIASTLDKQQRLTLQRHKTQTYNSEEFKKLCPSMIEDRPISSDEDKILRIIRKYSDGNPYIAISFNKISDEDWLSISDEIITKIIKDYLDKDQVDYIRLRWFYRRLTQIGHPGAVDISISLQEIENLSPCLANICAYFTSVQSIEKNKWIQIGERLLSLLNSDEIKSNEYLKLSLLSLFTKNKYINHFSKLTEQYASSDPFVRREILLAAKQNHAFDWLRDYKENYQLMDPWQKNAYLYAISGLPQDEKKYFINNLCTSIRPFEKILAKWVKGKNNSC</sequence>
<dbReference type="PROSITE" id="PS50878">
    <property type="entry name" value="RT_POL"/>
    <property type="match status" value="1"/>
</dbReference>
<dbReference type="InterPro" id="IPR051083">
    <property type="entry name" value="GrpII_Intron_Splice-Mob/Def"/>
</dbReference>
<dbReference type="PANTHER" id="PTHR34047:SF8">
    <property type="entry name" value="PROTEIN YKFC"/>
    <property type="match status" value="1"/>
</dbReference>
<dbReference type="AlphaFoldDB" id="Q55755"/>
<gene>
    <name evidence="2" type="ordered locus">sll0371</name>
</gene>
<dbReference type="PaxDb" id="1148-1001667"/>
<dbReference type="CDD" id="cd01646">
    <property type="entry name" value="RT_Bac_retron_I"/>
    <property type="match status" value="1"/>
</dbReference>
<protein>
    <submittedName>
        <fullName evidence="2">Sll0371 protein</fullName>
    </submittedName>
</protein>
<organism evidence="2 3">
    <name type="scientific">Synechocystis sp. (strain ATCC 27184 / PCC 6803 / Kazusa)</name>
    <dbReference type="NCBI Taxonomy" id="1111708"/>
    <lineage>
        <taxon>Bacteria</taxon>
        <taxon>Bacillati</taxon>
        <taxon>Cyanobacteriota</taxon>
        <taxon>Cyanophyceae</taxon>
        <taxon>Synechococcales</taxon>
        <taxon>Merismopediaceae</taxon>
        <taxon>Synechocystis</taxon>
    </lineage>
</organism>
<dbReference type="InParanoid" id="Q55755"/>
<dbReference type="EMBL" id="BA000022">
    <property type="protein sequence ID" value="BAA10402.1"/>
    <property type="molecule type" value="Genomic_DNA"/>
</dbReference>
<proteinExistence type="predicted"/>